<dbReference type="InterPro" id="IPR035269">
    <property type="entry name" value="PSMD9"/>
</dbReference>
<accession>A0A8K0HJS8</accession>
<comment type="caution">
    <text evidence="4">The sequence shown here is derived from an EMBL/GenBank/DDBJ whole genome shotgun (WGS) entry which is preliminary data.</text>
</comment>
<dbReference type="PANTHER" id="PTHR12651:SF1">
    <property type="entry name" value="26S PROTEASOME NON-ATPASE REGULATORY SUBUNIT 9"/>
    <property type="match status" value="1"/>
</dbReference>
<dbReference type="OrthoDB" id="72325at2759"/>
<keyword evidence="5" id="KW-1185">Reference proteome</keyword>
<protein>
    <recommendedName>
        <fullName evidence="3">Nas2 N-terminal domain-containing protein</fullName>
    </recommendedName>
</protein>
<dbReference type="GO" id="GO:0005634">
    <property type="term" value="C:nucleus"/>
    <property type="evidence" value="ECO:0007669"/>
    <property type="project" value="TreeGrafter"/>
</dbReference>
<dbReference type="EMBL" id="VOIH02000002">
    <property type="protein sequence ID" value="KAF3452954.1"/>
    <property type="molecule type" value="Genomic_DNA"/>
</dbReference>
<dbReference type="Gene3D" id="6.10.140.1710">
    <property type="match status" value="1"/>
</dbReference>
<dbReference type="Proteomes" id="UP000796880">
    <property type="component" value="Unassembled WGS sequence"/>
</dbReference>
<feature type="region of interest" description="Disordered" evidence="2">
    <location>
        <begin position="96"/>
        <end position="135"/>
    </location>
</feature>
<reference evidence="4" key="1">
    <citation type="submission" date="2020-03" db="EMBL/GenBank/DDBJ databases">
        <title>A high-quality chromosome-level genome assembly of a woody plant with both climbing and erect habits, Rhamnella rubrinervis.</title>
        <authorList>
            <person name="Lu Z."/>
            <person name="Yang Y."/>
            <person name="Zhu X."/>
            <person name="Sun Y."/>
        </authorList>
    </citation>
    <scope>NUCLEOTIDE SEQUENCE</scope>
    <source>
        <strain evidence="4">BYM</strain>
        <tissue evidence="4">Leaf</tissue>
    </source>
</reference>
<dbReference type="SUPFAM" id="SSF50156">
    <property type="entry name" value="PDZ domain-like"/>
    <property type="match status" value="1"/>
</dbReference>
<organism evidence="4 5">
    <name type="scientific">Rhamnella rubrinervis</name>
    <dbReference type="NCBI Taxonomy" id="2594499"/>
    <lineage>
        <taxon>Eukaryota</taxon>
        <taxon>Viridiplantae</taxon>
        <taxon>Streptophyta</taxon>
        <taxon>Embryophyta</taxon>
        <taxon>Tracheophyta</taxon>
        <taxon>Spermatophyta</taxon>
        <taxon>Magnoliopsida</taxon>
        <taxon>eudicotyledons</taxon>
        <taxon>Gunneridae</taxon>
        <taxon>Pentapetalae</taxon>
        <taxon>rosids</taxon>
        <taxon>fabids</taxon>
        <taxon>Rosales</taxon>
        <taxon>Rhamnaceae</taxon>
        <taxon>rhamnoid group</taxon>
        <taxon>Rhamneae</taxon>
        <taxon>Rhamnella</taxon>
    </lineage>
</organism>
<dbReference type="InterPro" id="IPR040815">
    <property type="entry name" value="Nas2_N"/>
</dbReference>
<evidence type="ECO:0000313" key="5">
    <source>
        <dbReference type="Proteomes" id="UP000796880"/>
    </source>
</evidence>
<proteinExistence type="predicted"/>
<feature type="compositionally biased region" description="Polar residues" evidence="2">
    <location>
        <begin position="108"/>
        <end position="135"/>
    </location>
</feature>
<evidence type="ECO:0000256" key="2">
    <source>
        <dbReference type="SAM" id="MobiDB-lite"/>
    </source>
</evidence>
<evidence type="ECO:0000259" key="3">
    <source>
        <dbReference type="Pfam" id="PF18265"/>
    </source>
</evidence>
<dbReference type="Gene3D" id="2.30.42.10">
    <property type="match status" value="1"/>
</dbReference>
<dbReference type="GO" id="GO:0070682">
    <property type="term" value="P:proteasome regulatory particle assembly"/>
    <property type="evidence" value="ECO:0007669"/>
    <property type="project" value="InterPro"/>
</dbReference>
<evidence type="ECO:0000313" key="4">
    <source>
        <dbReference type="EMBL" id="KAF3452954.1"/>
    </source>
</evidence>
<evidence type="ECO:0000256" key="1">
    <source>
        <dbReference type="ARBA" id="ARBA00023186"/>
    </source>
</evidence>
<name>A0A8K0HJS8_9ROSA</name>
<sequence>MVATNLKAETMALMEKRSALEAEMDAIIDRLCQPGGPGLSGNLLDSEGFPRSNIDIPAVRAERHLLAELRNDHSEITEKINENIQVLHSARLTPRSSLNESGLDEGSDNQAPSVLNDVPSASLNNMPRDSPNQTSSAMDVDVIVSIPFAMVDEIADASPAAEDGLQLGDQIVKFGNVEAGDNLLQRLASEAQSNQGHAIPVALLRQGTLVNIKVTPRTWQGRGLLGISLSLFSYADIVYPSIHQDSKMPFPDHVTGHLFKSARRLTDARGWLEGIIWRTNGVKLAGDNRVCWDSFEKHE</sequence>
<dbReference type="GO" id="GO:0005737">
    <property type="term" value="C:cytoplasm"/>
    <property type="evidence" value="ECO:0007669"/>
    <property type="project" value="TreeGrafter"/>
</dbReference>
<dbReference type="FunFam" id="2.30.42.10:FF:000107">
    <property type="entry name" value="26S proteasome non-ATPase regulatory subunit 9"/>
    <property type="match status" value="1"/>
</dbReference>
<dbReference type="Pfam" id="PF18265">
    <property type="entry name" value="Nas2_N"/>
    <property type="match status" value="1"/>
</dbReference>
<dbReference type="InterPro" id="IPR036034">
    <property type="entry name" value="PDZ_sf"/>
</dbReference>
<gene>
    <name evidence="4" type="ORF">FNV43_RR03387</name>
</gene>
<keyword evidence="1" id="KW-0143">Chaperone</keyword>
<feature type="domain" description="Nas2 N-terminal" evidence="3">
    <location>
        <begin position="12"/>
        <end position="89"/>
    </location>
</feature>
<dbReference type="PANTHER" id="PTHR12651">
    <property type="entry name" value="26S PROTEASOME NON-ATPASE REGULATORY SUBUNIT 9"/>
    <property type="match status" value="1"/>
</dbReference>
<dbReference type="AlphaFoldDB" id="A0A8K0HJS8"/>